<feature type="repeat" description="TPR" evidence="7">
    <location>
        <begin position="18"/>
        <end position="51"/>
    </location>
</feature>
<accession>A0ABY6HN32</accession>
<evidence type="ECO:0000256" key="2">
    <source>
        <dbReference type="ARBA" id="ARBA00010431"/>
    </source>
</evidence>
<dbReference type="InterPro" id="IPR004017">
    <property type="entry name" value="Cys_rich_dom"/>
</dbReference>
<evidence type="ECO:0000259" key="8">
    <source>
        <dbReference type="Pfam" id="PF02754"/>
    </source>
</evidence>
<dbReference type="SUPFAM" id="SSF48452">
    <property type="entry name" value="TPR-like"/>
    <property type="match status" value="2"/>
</dbReference>
<keyword evidence="5" id="KW-0484">Methanogenesis</keyword>
<feature type="repeat" description="TPR" evidence="7">
    <location>
        <begin position="232"/>
        <end position="265"/>
    </location>
</feature>
<organism evidence="9 10">
    <name type="scientific">Candidatus Lokiarchaeum ossiferum</name>
    <dbReference type="NCBI Taxonomy" id="2951803"/>
    <lineage>
        <taxon>Archaea</taxon>
        <taxon>Promethearchaeati</taxon>
        <taxon>Promethearchaeota</taxon>
        <taxon>Promethearchaeia</taxon>
        <taxon>Promethearchaeales</taxon>
        <taxon>Promethearchaeaceae</taxon>
        <taxon>Candidatus Lokiarchaeum</taxon>
    </lineage>
</organism>
<dbReference type="Gene3D" id="1.25.40.10">
    <property type="entry name" value="Tetratricopeptide repeat domain"/>
    <property type="match status" value="1"/>
</dbReference>
<comment type="pathway">
    <text evidence="1">Cofactor metabolism; coenzyme M-coenzyme B heterodisulfide reduction; coenzyme B and coenzyme M from coenzyme M-coenzyme B heterodisulfide: step 1/1.</text>
</comment>
<dbReference type="InterPro" id="IPR013105">
    <property type="entry name" value="TPR_2"/>
</dbReference>
<dbReference type="PANTHER" id="PTHR42947:SF1">
    <property type="entry name" value="COB--COM HETERODISULFIDE REDUCTASE SUBUNIT B 1"/>
    <property type="match status" value="1"/>
</dbReference>
<dbReference type="InterPro" id="IPR011990">
    <property type="entry name" value="TPR-like_helical_dom_sf"/>
</dbReference>
<dbReference type="NCBIfam" id="TIGR03288">
    <property type="entry name" value="CoB_CoM_SS_B"/>
    <property type="match status" value="1"/>
</dbReference>
<dbReference type="InterPro" id="IPR051278">
    <property type="entry name" value="HdrB/HdrD_reductase"/>
</dbReference>
<dbReference type="Pfam" id="PF07719">
    <property type="entry name" value="TPR_2"/>
    <property type="match status" value="1"/>
</dbReference>
<proteinExistence type="inferred from homology"/>
<dbReference type="SMART" id="SM00028">
    <property type="entry name" value="TPR"/>
    <property type="match status" value="6"/>
</dbReference>
<reference evidence="9" key="1">
    <citation type="submission" date="2022-09" db="EMBL/GenBank/DDBJ databases">
        <title>Actin cytoskeleton and complex cell architecture in an #Asgard archaeon.</title>
        <authorList>
            <person name="Ponce Toledo R.I."/>
            <person name="Schleper C."/>
            <person name="Rodrigues Oliveira T."/>
            <person name="Wollweber F."/>
            <person name="Xu J."/>
            <person name="Rittmann S."/>
            <person name="Klingl A."/>
            <person name="Pilhofer M."/>
        </authorList>
    </citation>
    <scope>NUCLEOTIDE SEQUENCE</scope>
    <source>
        <strain evidence="9">B-35</strain>
    </source>
</reference>
<keyword evidence="10" id="KW-1185">Reference proteome</keyword>
<keyword evidence="4 7" id="KW-0802">TPR repeat</keyword>
<comment type="similarity">
    <text evidence="2">Belongs to the HdrB family.</text>
</comment>
<dbReference type="InterPro" id="IPR019734">
    <property type="entry name" value="TPR_rpt"/>
</dbReference>
<dbReference type="InterPro" id="IPR017678">
    <property type="entry name" value="CoB/CoM_hetero-S_Rdtase_bsu"/>
</dbReference>
<keyword evidence="6" id="KW-0560">Oxidoreductase</keyword>
<dbReference type="Gene3D" id="1.20.1050.140">
    <property type="match status" value="1"/>
</dbReference>
<evidence type="ECO:0000256" key="5">
    <source>
        <dbReference type="ARBA" id="ARBA00022994"/>
    </source>
</evidence>
<dbReference type="PROSITE" id="PS50005">
    <property type="entry name" value="TPR"/>
    <property type="match status" value="3"/>
</dbReference>
<protein>
    <recommendedName>
        <fullName evidence="8">Cysteine-rich domain-containing protein</fullName>
    </recommendedName>
</protein>
<evidence type="ECO:0000256" key="6">
    <source>
        <dbReference type="ARBA" id="ARBA00023002"/>
    </source>
</evidence>
<gene>
    <name evidence="9" type="ORF">NEF87_000189</name>
</gene>
<sequence>MEDVGKQIQKLKKLDESAENLIHLGNLYLKKQDKLEARYYFQQAIEKYPSHIEGYIKLGEFSLEQNKLKEANNHFSKAYDIDSKNVEVLIGLIKTHLKRDGLSFADRYSEKAIKVAPENVEILFLAGLTKLKQHNIFYAKKYLNLAMEKQDAEFMPFIRFYLGVLLVKQGLFETALDHFRAIQESAPFQNIDLKNGQALRNNVAYTEFRVGNIEKAEKLFVELTSTAKAVDPYIWVNLGQIYWIQNKVEDAVKALETAHKMDSRSWPWMRETREYLETGEKGLAQKINGLMKENPNGLNLGMYLGCVIPNRYPFIDAASRHVLDAMKVGVAELEGAGCCPAPGVFRSFDINTWMTLGARNITIAEDMNRNMCIMCNGCFGTLNDINTELKEDKTKRDFVNKQLKEIGKEFKGTVDAEHLVWILFNDIGIENIKKKIVHKLGYKVAVHYGCHIIKPSHNKPWADSSETPEFIDKLVEITGCQSVPYRDKLMCCGAGGGLRGSEKEISLDFTRDKLESIRNAGVDIIIDCCPFCHLQLDLGQMEINGLFKDKISAPFKIPVIYITQLLGLAMGMDPYRLGLQKTPVPKGLPPFTPVDSIFTQLSDDLDL</sequence>
<evidence type="ECO:0000256" key="7">
    <source>
        <dbReference type="PROSITE-ProRule" id="PRU00339"/>
    </source>
</evidence>
<evidence type="ECO:0000256" key="3">
    <source>
        <dbReference type="ARBA" id="ARBA00022737"/>
    </source>
</evidence>
<feature type="repeat" description="TPR" evidence="7">
    <location>
        <begin position="52"/>
        <end position="85"/>
    </location>
</feature>
<dbReference type="Pfam" id="PF13432">
    <property type="entry name" value="TPR_16"/>
    <property type="match status" value="1"/>
</dbReference>
<name>A0ABY6HN32_9ARCH</name>
<evidence type="ECO:0000256" key="1">
    <source>
        <dbReference type="ARBA" id="ARBA00004808"/>
    </source>
</evidence>
<evidence type="ECO:0000256" key="4">
    <source>
        <dbReference type="ARBA" id="ARBA00022803"/>
    </source>
</evidence>
<feature type="domain" description="Cysteine-rich" evidence="8">
    <location>
        <begin position="444"/>
        <end position="537"/>
    </location>
</feature>
<dbReference type="Pfam" id="PF02754">
    <property type="entry name" value="CCG"/>
    <property type="match status" value="2"/>
</dbReference>
<dbReference type="Proteomes" id="UP001208689">
    <property type="component" value="Chromosome"/>
</dbReference>
<dbReference type="PANTHER" id="PTHR42947">
    <property type="entry name" value="COB--COM HETERODISULFIDE REDUCTASE SUBUNIT B 1"/>
    <property type="match status" value="1"/>
</dbReference>
<dbReference type="EMBL" id="CP104013">
    <property type="protein sequence ID" value="UYP43904.1"/>
    <property type="molecule type" value="Genomic_DNA"/>
</dbReference>
<feature type="domain" description="Cysteine-rich" evidence="8">
    <location>
        <begin position="302"/>
        <end position="382"/>
    </location>
</feature>
<evidence type="ECO:0000313" key="10">
    <source>
        <dbReference type="Proteomes" id="UP001208689"/>
    </source>
</evidence>
<evidence type="ECO:0000313" key="9">
    <source>
        <dbReference type="EMBL" id="UYP43904.1"/>
    </source>
</evidence>
<keyword evidence="3" id="KW-0677">Repeat</keyword>